<dbReference type="AlphaFoldDB" id="A0A0E9XGH7"/>
<name>A0A0E9XGH7_ANGAN</name>
<reference evidence="1" key="2">
    <citation type="journal article" date="2015" name="Fish Shellfish Immunol.">
        <title>Early steps in the European eel (Anguilla anguilla)-Vibrio vulnificus interaction in the gills: Role of the RtxA13 toxin.</title>
        <authorList>
            <person name="Callol A."/>
            <person name="Pajuelo D."/>
            <person name="Ebbesson L."/>
            <person name="Teles M."/>
            <person name="MacKenzie S."/>
            <person name="Amaro C."/>
        </authorList>
    </citation>
    <scope>NUCLEOTIDE SEQUENCE</scope>
</reference>
<sequence>MPFWPPNTRVYFPLLLTQHARPAVASSAWPLLSPHAEWSTLRTATSDTLLSKCTIWWPAWTSTISLCHGARNQGCRRG</sequence>
<reference evidence="1" key="1">
    <citation type="submission" date="2014-11" db="EMBL/GenBank/DDBJ databases">
        <authorList>
            <person name="Amaro Gonzalez C."/>
        </authorList>
    </citation>
    <scope>NUCLEOTIDE SEQUENCE</scope>
</reference>
<accession>A0A0E9XGH7</accession>
<evidence type="ECO:0000313" key="1">
    <source>
        <dbReference type="EMBL" id="JAI00784.1"/>
    </source>
</evidence>
<organism evidence="1">
    <name type="scientific">Anguilla anguilla</name>
    <name type="common">European freshwater eel</name>
    <name type="synonym">Muraena anguilla</name>
    <dbReference type="NCBI Taxonomy" id="7936"/>
    <lineage>
        <taxon>Eukaryota</taxon>
        <taxon>Metazoa</taxon>
        <taxon>Chordata</taxon>
        <taxon>Craniata</taxon>
        <taxon>Vertebrata</taxon>
        <taxon>Euteleostomi</taxon>
        <taxon>Actinopterygii</taxon>
        <taxon>Neopterygii</taxon>
        <taxon>Teleostei</taxon>
        <taxon>Anguilliformes</taxon>
        <taxon>Anguillidae</taxon>
        <taxon>Anguilla</taxon>
    </lineage>
</organism>
<protein>
    <submittedName>
        <fullName evidence="1">Uncharacterized protein</fullName>
    </submittedName>
</protein>
<dbReference type="EMBL" id="GBXM01007794">
    <property type="protein sequence ID" value="JAI00784.1"/>
    <property type="molecule type" value="Transcribed_RNA"/>
</dbReference>
<proteinExistence type="predicted"/>